<feature type="transmembrane region" description="Helical" evidence="14">
    <location>
        <begin position="178"/>
        <end position="197"/>
    </location>
</feature>
<evidence type="ECO:0000256" key="12">
    <source>
        <dbReference type="ARBA" id="ARBA00023012"/>
    </source>
</evidence>
<dbReference type="Gene3D" id="3.30.565.10">
    <property type="entry name" value="Histidine kinase-like ATPase, C-terminal domain"/>
    <property type="match status" value="1"/>
</dbReference>
<dbReference type="PROSITE" id="PS50109">
    <property type="entry name" value="HIS_KIN"/>
    <property type="match status" value="1"/>
</dbReference>
<evidence type="ECO:0000256" key="6">
    <source>
        <dbReference type="ARBA" id="ARBA00022679"/>
    </source>
</evidence>
<evidence type="ECO:0000256" key="2">
    <source>
        <dbReference type="ARBA" id="ARBA00004651"/>
    </source>
</evidence>
<dbReference type="InterPro" id="IPR005467">
    <property type="entry name" value="His_kinase_dom"/>
</dbReference>
<dbReference type="InterPro" id="IPR003594">
    <property type="entry name" value="HATPase_dom"/>
</dbReference>
<keyword evidence="10" id="KW-0067">ATP-binding</keyword>
<evidence type="ECO:0000259" key="15">
    <source>
        <dbReference type="PROSITE" id="PS50109"/>
    </source>
</evidence>
<gene>
    <name evidence="16" type="ORF">GZ22_02775</name>
</gene>
<dbReference type="Pfam" id="PF02518">
    <property type="entry name" value="HATPase_c"/>
    <property type="match status" value="1"/>
</dbReference>
<evidence type="ECO:0000256" key="1">
    <source>
        <dbReference type="ARBA" id="ARBA00000085"/>
    </source>
</evidence>
<evidence type="ECO:0000256" key="13">
    <source>
        <dbReference type="ARBA" id="ARBA00023136"/>
    </source>
</evidence>
<dbReference type="HOGENOM" id="CLU_020211_11_2_9"/>
<dbReference type="InterPro" id="IPR035965">
    <property type="entry name" value="PAS-like_dom_sf"/>
</dbReference>
<dbReference type="SUPFAM" id="SSF103190">
    <property type="entry name" value="Sensory domain-like"/>
    <property type="match status" value="1"/>
</dbReference>
<keyword evidence="8" id="KW-0547">Nucleotide-binding</keyword>
<evidence type="ECO:0000313" key="16">
    <source>
        <dbReference type="EMBL" id="AIF65675.1"/>
    </source>
</evidence>
<evidence type="ECO:0000256" key="3">
    <source>
        <dbReference type="ARBA" id="ARBA00012438"/>
    </source>
</evidence>
<comment type="catalytic activity">
    <reaction evidence="1">
        <text>ATP + protein L-histidine = ADP + protein N-phospho-L-histidine.</text>
        <dbReference type="EC" id="2.7.13.3"/>
    </reaction>
</comment>
<evidence type="ECO:0000313" key="17">
    <source>
        <dbReference type="Proteomes" id="UP000027980"/>
    </source>
</evidence>
<dbReference type="Gene3D" id="1.10.287.130">
    <property type="match status" value="1"/>
</dbReference>
<comment type="subcellular location">
    <subcellularLocation>
        <location evidence="2">Cell membrane</location>
        <topology evidence="2">Multi-pass membrane protein</topology>
    </subcellularLocation>
</comment>
<dbReference type="InterPro" id="IPR033463">
    <property type="entry name" value="sCache_3"/>
</dbReference>
<dbReference type="SMART" id="SM00387">
    <property type="entry name" value="HATPase_c"/>
    <property type="match status" value="1"/>
</dbReference>
<dbReference type="SUPFAM" id="SSF55785">
    <property type="entry name" value="PYP-like sensor domain (PAS domain)"/>
    <property type="match status" value="1"/>
</dbReference>
<keyword evidence="4" id="KW-1003">Cell membrane</keyword>
<keyword evidence="11 14" id="KW-1133">Transmembrane helix</keyword>
<dbReference type="InterPro" id="IPR039506">
    <property type="entry name" value="SPOB_a"/>
</dbReference>
<evidence type="ECO:0000256" key="4">
    <source>
        <dbReference type="ARBA" id="ARBA00022475"/>
    </source>
</evidence>
<organism evidence="16 17">
    <name type="scientific">Terribacillus saccharophilus</name>
    <dbReference type="NCBI Taxonomy" id="361277"/>
    <lineage>
        <taxon>Bacteria</taxon>
        <taxon>Bacillati</taxon>
        <taxon>Bacillota</taxon>
        <taxon>Bacilli</taxon>
        <taxon>Bacillales</taxon>
        <taxon>Bacillaceae</taxon>
        <taxon>Terribacillus</taxon>
    </lineage>
</organism>
<dbReference type="PRINTS" id="PR00344">
    <property type="entry name" value="BCTRLSENSOR"/>
</dbReference>
<dbReference type="InterPro" id="IPR050428">
    <property type="entry name" value="TCS_sensor_his_kinase"/>
</dbReference>
<evidence type="ECO:0000256" key="11">
    <source>
        <dbReference type="ARBA" id="ARBA00022989"/>
    </source>
</evidence>
<dbReference type="GeneID" id="34222118"/>
<evidence type="ECO:0000256" key="10">
    <source>
        <dbReference type="ARBA" id="ARBA00022840"/>
    </source>
</evidence>
<dbReference type="GO" id="GO:0005886">
    <property type="term" value="C:plasma membrane"/>
    <property type="evidence" value="ECO:0007669"/>
    <property type="project" value="UniProtKB-SubCell"/>
</dbReference>
<reference evidence="16 17" key="1">
    <citation type="submission" date="2014-07" db="EMBL/GenBank/DDBJ databases">
        <title>Complete genome sequence of a moderately halophilic bacterium Terribacillus aidingensis MP602, isolated from Cryptomeria fortunei in Tianmu mountain in China.</title>
        <authorList>
            <person name="Wang Y."/>
            <person name="Lu P."/>
            <person name="Zhang L."/>
        </authorList>
    </citation>
    <scope>NUCLEOTIDE SEQUENCE [LARGE SCALE GENOMIC DNA]</scope>
    <source>
        <strain evidence="16 17">MP602</strain>
    </source>
</reference>
<evidence type="ECO:0000256" key="14">
    <source>
        <dbReference type="SAM" id="Phobius"/>
    </source>
</evidence>
<dbReference type="OrthoDB" id="9792686at2"/>
<dbReference type="InterPro" id="IPR004358">
    <property type="entry name" value="Sig_transdc_His_kin-like_C"/>
</dbReference>
<protein>
    <recommendedName>
        <fullName evidence="3">histidine kinase</fullName>
        <ecNumber evidence="3">2.7.13.3</ecNumber>
    </recommendedName>
</protein>
<evidence type="ECO:0000256" key="8">
    <source>
        <dbReference type="ARBA" id="ARBA00022741"/>
    </source>
</evidence>
<dbReference type="KEGG" id="tap:GZ22_02775"/>
<dbReference type="Proteomes" id="UP000027980">
    <property type="component" value="Chromosome"/>
</dbReference>
<proteinExistence type="predicted"/>
<keyword evidence="13 14" id="KW-0472">Membrane</keyword>
<evidence type="ECO:0000256" key="9">
    <source>
        <dbReference type="ARBA" id="ARBA00022777"/>
    </source>
</evidence>
<dbReference type="SUPFAM" id="SSF55890">
    <property type="entry name" value="Sporulation response regulatory protein Spo0B"/>
    <property type="match status" value="1"/>
</dbReference>
<dbReference type="SUPFAM" id="SSF55874">
    <property type="entry name" value="ATPase domain of HSP90 chaperone/DNA topoisomerase II/histidine kinase"/>
    <property type="match status" value="1"/>
</dbReference>
<dbReference type="InterPro" id="IPR036890">
    <property type="entry name" value="HATPase_C_sf"/>
</dbReference>
<dbReference type="Gene3D" id="3.30.450.20">
    <property type="entry name" value="PAS domain"/>
    <property type="match status" value="2"/>
</dbReference>
<dbReference type="InterPro" id="IPR016120">
    <property type="entry name" value="Sig_transdc_His_kin_SpoOB"/>
</dbReference>
<feature type="domain" description="Histidine kinase" evidence="15">
    <location>
        <begin position="336"/>
        <end position="533"/>
    </location>
</feature>
<dbReference type="EC" id="2.7.13.3" evidence="3"/>
<keyword evidence="5" id="KW-0597">Phosphoprotein</keyword>
<dbReference type="PANTHER" id="PTHR45436:SF15">
    <property type="entry name" value="SENSOR HISTIDINE KINASE CUSS"/>
    <property type="match status" value="1"/>
</dbReference>
<dbReference type="Pfam" id="PF14689">
    <property type="entry name" value="SPOB_a"/>
    <property type="match status" value="1"/>
</dbReference>
<name>A0A075LGC1_9BACI</name>
<dbReference type="PANTHER" id="PTHR45436">
    <property type="entry name" value="SENSOR HISTIDINE KINASE YKOH"/>
    <property type="match status" value="1"/>
</dbReference>
<dbReference type="AlphaFoldDB" id="A0A075LGC1"/>
<dbReference type="InterPro" id="IPR029151">
    <property type="entry name" value="Sensor-like_sf"/>
</dbReference>
<keyword evidence="6" id="KW-0808">Transferase</keyword>
<dbReference type="EMBL" id="CP008876">
    <property type="protein sequence ID" value="AIF65675.1"/>
    <property type="molecule type" value="Genomic_DNA"/>
</dbReference>
<keyword evidence="7 14" id="KW-0812">Transmembrane</keyword>
<dbReference type="GO" id="GO:0005524">
    <property type="term" value="F:ATP binding"/>
    <property type="evidence" value="ECO:0007669"/>
    <property type="project" value="UniProtKB-KW"/>
</dbReference>
<dbReference type="GO" id="GO:0000155">
    <property type="term" value="F:phosphorelay sensor kinase activity"/>
    <property type="evidence" value="ECO:0007669"/>
    <property type="project" value="InterPro"/>
</dbReference>
<keyword evidence="9" id="KW-0418">Kinase</keyword>
<sequence>MGELRRRLRLGLLGQIVLLVTILLVISLLFVSALFIRKVDEIVEEDAGNTAMAVAKLAAKDDTILQHLEDRDNDDVIQQESLNIQQNSGADYVVIADTNGIRISHPEPERIGKPTKTSNDQVLEEGKEVIYEGYGISGYAVKAKTPIRNESGDIIGVASVGFLKHNLNDQILSYLQEVLIWFLLIFAIGLLGAYLVAKRVKKLIYGLEPEEISFLFKEKETTLASIKDATIAIDRKGHITSINRRAQEIFKRKSVLEDAIDQKNLQSLYQAVLADGEGRYNKYTFVAGDIYIVDASPIKEAEETWGVVFTLRPESEVIDVSETIAKMKQQADQMRASNHEFMNKLNTLYGLISLQQYDKALRLISEEVEEQQSVVNVLMASIKEPMIAACLLGKFNRAKELKVILTIDESSSMNVDMRPEATEKIVTIIGNLLENAFESASKHQGTEGKVYVSFTDLGQELIFDIEDNGKRLSEKEKQAVLVDGYSTKKEAGDGHGIGLTIVQAALEKMDGALYYGDSEAGGTLATVVLPKGSVENGSDERADCGR</sequence>
<feature type="transmembrane region" description="Helical" evidence="14">
    <location>
        <begin position="12"/>
        <end position="36"/>
    </location>
</feature>
<evidence type="ECO:0000256" key="7">
    <source>
        <dbReference type="ARBA" id="ARBA00022692"/>
    </source>
</evidence>
<dbReference type="RefSeq" id="WP_038558429.1">
    <property type="nucleotide sequence ID" value="NZ_CP008876.1"/>
</dbReference>
<accession>A0A075LGC1</accession>
<evidence type="ECO:0000256" key="5">
    <source>
        <dbReference type="ARBA" id="ARBA00022553"/>
    </source>
</evidence>
<keyword evidence="12" id="KW-0902">Two-component regulatory system</keyword>
<dbReference type="Pfam" id="PF17203">
    <property type="entry name" value="sCache_3_2"/>
    <property type="match status" value="1"/>
</dbReference>